<dbReference type="AlphaFoldDB" id="A0AAD4BL01"/>
<feature type="coiled-coil region" evidence="1">
    <location>
        <begin position="168"/>
        <end position="197"/>
    </location>
</feature>
<feature type="region of interest" description="Disordered" evidence="2">
    <location>
        <begin position="201"/>
        <end position="236"/>
    </location>
</feature>
<evidence type="ECO:0000256" key="1">
    <source>
        <dbReference type="SAM" id="Coils"/>
    </source>
</evidence>
<dbReference type="Proteomes" id="UP001194468">
    <property type="component" value="Unassembled WGS sequence"/>
</dbReference>
<proteinExistence type="predicted"/>
<feature type="coiled-coil region" evidence="1">
    <location>
        <begin position="73"/>
        <end position="107"/>
    </location>
</feature>
<comment type="caution">
    <text evidence="3">The sequence shown here is derived from an EMBL/GenBank/DDBJ whole genome shotgun (WGS) entry which is preliminary data.</text>
</comment>
<evidence type="ECO:0000256" key="2">
    <source>
        <dbReference type="SAM" id="MobiDB-lite"/>
    </source>
</evidence>
<evidence type="ECO:0000313" key="3">
    <source>
        <dbReference type="EMBL" id="KAF8434053.1"/>
    </source>
</evidence>
<feature type="compositionally biased region" description="Basic and acidic residues" evidence="2">
    <location>
        <begin position="201"/>
        <end position="211"/>
    </location>
</feature>
<protein>
    <submittedName>
        <fullName evidence="3">Uncharacterized protein</fullName>
    </submittedName>
</protein>
<gene>
    <name evidence="3" type="ORF">L210DRAFT_2666400</name>
</gene>
<organism evidence="3 4">
    <name type="scientific">Boletus edulis BED1</name>
    <dbReference type="NCBI Taxonomy" id="1328754"/>
    <lineage>
        <taxon>Eukaryota</taxon>
        <taxon>Fungi</taxon>
        <taxon>Dikarya</taxon>
        <taxon>Basidiomycota</taxon>
        <taxon>Agaricomycotina</taxon>
        <taxon>Agaricomycetes</taxon>
        <taxon>Agaricomycetidae</taxon>
        <taxon>Boletales</taxon>
        <taxon>Boletineae</taxon>
        <taxon>Boletaceae</taxon>
        <taxon>Boletoideae</taxon>
        <taxon>Boletus</taxon>
    </lineage>
</organism>
<sequence>MGPSRARDQKLPQDDVKVLLREKDDRIATLETRLEAYSARASTAHIRLLKTIDVLDSLRTQHALEISAEEQAKLKLVQEVNRWRNMAKDLEVERDELKDVVEDLIEKVQVSNEWSSWPCSRMHISKHAEQVAVGATGVEGKQNDHNNDLLAFATSIIARLRTELECERQCHSKTVEVANLRIEELEAKIAVREAELEKCVTSPSDHDHHPGELQNVSTHAFEKPKQGKNLPKPKPISDEECLRFLESNSARNRALEIEIRHIAERLERARIATSAPSGSREEPQPPTPRSGHQAIPTPSLRTRSASVDPSALSRPLDAGKATPVLASPSTMLSVAQLDNQIRTMTTQMDAFVAERTTLIEAAARQRRATDGINMDTFQDVLRIEGECVRLQAEVDDLREQLQHARSFARAREKVLLREMAQFRASSSSSSVLHPTQDLHHIFSPQPLEADIATEESMELASPLMPTVIPDPLPAHSSQSLDAEADLVSFPFSPGRTFSPALEAPTTPPRDTRRSPGPQDIERVQAALDVARTHLAQKEEALVQLRAEMERLQQELQVRTQGNGDGG</sequence>
<feature type="region of interest" description="Disordered" evidence="2">
    <location>
        <begin position="269"/>
        <end position="324"/>
    </location>
</feature>
<feature type="region of interest" description="Disordered" evidence="2">
    <location>
        <begin position="491"/>
        <end position="520"/>
    </location>
</feature>
<feature type="coiled-coil region" evidence="1">
    <location>
        <begin position="520"/>
        <end position="561"/>
    </location>
</feature>
<keyword evidence="1" id="KW-0175">Coiled coil</keyword>
<feature type="coiled-coil region" evidence="1">
    <location>
        <begin position="380"/>
        <end position="407"/>
    </location>
</feature>
<reference evidence="3" key="1">
    <citation type="submission" date="2019-10" db="EMBL/GenBank/DDBJ databases">
        <authorList>
            <consortium name="DOE Joint Genome Institute"/>
            <person name="Kuo A."/>
            <person name="Miyauchi S."/>
            <person name="Kiss E."/>
            <person name="Drula E."/>
            <person name="Kohler A."/>
            <person name="Sanchez-Garcia M."/>
            <person name="Andreopoulos B."/>
            <person name="Barry K.W."/>
            <person name="Bonito G."/>
            <person name="Buee M."/>
            <person name="Carver A."/>
            <person name="Chen C."/>
            <person name="Cichocki N."/>
            <person name="Clum A."/>
            <person name="Culley D."/>
            <person name="Crous P.W."/>
            <person name="Fauchery L."/>
            <person name="Girlanda M."/>
            <person name="Hayes R."/>
            <person name="Keri Z."/>
            <person name="LaButti K."/>
            <person name="Lipzen A."/>
            <person name="Lombard V."/>
            <person name="Magnuson J."/>
            <person name="Maillard F."/>
            <person name="Morin E."/>
            <person name="Murat C."/>
            <person name="Nolan M."/>
            <person name="Ohm R."/>
            <person name="Pangilinan J."/>
            <person name="Pereira M."/>
            <person name="Perotto S."/>
            <person name="Peter M."/>
            <person name="Riley R."/>
            <person name="Sitrit Y."/>
            <person name="Stielow B."/>
            <person name="Szollosi G."/>
            <person name="Zifcakova L."/>
            <person name="Stursova M."/>
            <person name="Spatafora J.W."/>
            <person name="Tedersoo L."/>
            <person name="Vaario L.-M."/>
            <person name="Yamada A."/>
            <person name="Yan M."/>
            <person name="Wang P."/>
            <person name="Xu J."/>
            <person name="Bruns T."/>
            <person name="Baldrian P."/>
            <person name="Vilgalys R."/>
            <person name="Henrissat B."/>
            <person name="Grigoriev I.V."/>
            <person name="Hibbett D."/>
            <person name="Nagy L.G."/>
            <person name="Martin F.M."/>
        </authorList>
    </citation>
    <scope>NUCLEOTIDE SEQUENCE</scope>
    <source>
        <strain evidence="3">BED1</strain>
    </source>
</reference>
<name>A0AAD4BL01_BOLED</name>
<dbReference type="EMBL" id="WHUW01000030">
    <property type="protein sequence ID" value="KAF8434053.1"/>
    <property type="molecule type" value="Genomic_DNA"/>
</dbReference>
<reference evidence="3" key="2">
    <citation type="journal article" date="2020" name="Nat. Commun.">
        <title>Large-scale genome sequencing of mycorrhizal fungi provides insights into the early evolution of symbiotic traits.</title>
        <authorList>
            <person name="Miyauchi S."/>
            <person name="Kiss E."/>
            <person name="Kuo A."/>
            <person name="Drula E."/>
            <person name="Kohler A."/>
            <person name="Sanchez-Garcia M."/>
            <person name="Morin E."/>
            <person name="Andreopoulos B."/>
            <person name="Barry K.W."/>
            <person name="Bonito G."/>
            <person name="Buee M."/>
            <person name="Carver A."/>
            <person name="Chen C."/>
            <person name="Cichocki N."/>
            <person name="Clum A."/>
            <person name="Culley D."/>
            <person name="Crous P.W."/>
            <person name="Fauchery L."/>
            <person name="Girlanda M."/>
            <person name="Hayes R.D."/>
            <person name="Keri Z."/>
            <person name="LaButti K."/>
            <person name="Lipzen A."/>
            <person name="Lombard V."/>
            <person name="Magnuson J."/>
            <person name="Maillard F."/>
            <person name="Murat C."/>
            <person name="Nolan M."/>
            <person name="Ohm R.A."/>
            <person name="Pangilinan J."/>
            <person name="Pereira M.F."/>
            <person name="Perotto S."/>
            <person name="Peter M."/>
            <person name="Pfister S."/>
            <person name="Riley R."/>
            <person name="Sitrit Y."/>
            <person name="Stielow J.B."/>
            <person name="Szollosi G."/>
            <person name="Zifcakova L."/>
            <person name="Stursova M."/>
            <person name="Spatafora J.W."/>
            <person name="Tedersoo L."/>
            <person name="Vaario L.M."/>
            <person name="Yamada A."/>
            <person name="Yan M."/>
            <person name="Wang P."/>
            <person name="Xu J."/>
            <person name="Bruns T."/>
            <person name="Baldrian P."/>
            <person name="Vilgalys R."/>
            <person name="Dunand C."/>
            <person name="Henrissat B."/>
            <person name="Grigoriev I.V."/>
            <person name="Hibbett D."/>
            <person name="Nagy L.G."/>
            <person name="Martin F.M."/>
        </authorList>
    </citation>
    <scope>NUCLEOTIDE SEQUENCE</scope>
    <source>
        <strain evidence="3">BED1</strain>
    </source>
</reference>
<accession>A0AAD4BL01</accession>
<keyword evidence="4" id="KW-1185">Reference proteome</keyword>
<evidence type="ECO:0000313" key="4">
    <source>
        <dbReference type="Proteomes" id="UP001194468"/>
    </source>
</evidence>